<reference evidence="11" key="1">
    <citation type="submission" date="2021-06" db="EMBL/GenBank/DDBJ databases">
        <authorList>
            <person name="Hodson N. C."/>
            <person name="Mongue J. A."/>
            <person name="Jaron S. K."/>
        </authorList>
    </citation>
    <scope>NUCLEOTIDE SEQUENCE</scope>
</reference>
<dbReference type="PANTHER" id="PTHR45620:SF32">
    <property type="entry name" value="DIURETIC HORMONE 31 RECEPTOR, ISOFORM C"/>
    <property type="match status" value="1"/>
</dbReference>
<dbReference type="InterPro" id="IPR017983">
    <property type="entry name" value="GPCR_2_secretin-like_CS"/>
</dbReference>
<feature type="compositionally biased region" description="Basic and acidic residues" evidence="7">
    <location>
        <begin position="428"/>
        <end position="439"/>
    </location>
</feature>
<dbReference type="GO" id="GO:0008528">
    <property type="term" value="F:G protein-coupled peptide receptor activity"/>
    <property type="evidence" value="ECO:0007669"/>
    <property type="project" value="TreeGrafter"/>
</dbReference>
<evidence type="ECO:0000313" key="11">
    <source>
        <dbReference type="EMBL" id="CAG7819097.1"/>
    </source>
</evidence>
<dbReference type="PANTHER" id="PTHR45620">
    <property type="entry name" value="PDF RECEPTOR-LIKE PROTEIN-RELATED"/>
    <property type="match status" value="1"/>
</dbReference>
<dbReference type="OrthoDB" id="6160250at2759"/>
<evidence type="ECO:0000259" key="9">
    <source>
        <dbReference type="PROSITE" id="PS50227"/>
    </source>
</evidence>
<accession>A0A8J2KMF5</accession>
<keyword evidence="3" id="KW-1003">Cell membrane</keyword>
<keyword evidence="6 8" id="KW-0472">Membrane</keyword>
<evidence type="ECO:0000259" key="10">
    <source>
        <dbReference type="PROSITE" id="PS50261"/>
    </source>
</evidence>
<evidence type="ECO:0000256" key="4">
    <source>
        <dbReference type="ARBA" id="ARBA00022692"/>
    </source>
</evidence>
<evidence type="ECO:0000256" key="3">
    <source>
        <dbReference type="ARBA" id="ARBA00022475"/>
    </source>
</evidence>
<evidence type="ECO:0000256" key="6">
    <source>
        <dbReference type="ARBA" id="ARBA00023136"/>
    </source>
</evidence>
<feature type="transmembrane region" description="Helical" evidence="8">
    <location>
        <begin position="281"/>
        <end position="306"/>
    </location>
</feature>
<evidence type="ECO:0000256" key="7">
    <source>
        <dbReference type="SAM" id="MobiDB-lite"/>
    </source>
</evidence>
<dbReference type="PROSITE" id="PS50227">
    <property type="entry name" value="G_PROTEIN_RECEP_F2_3"/>
    <property type="match status" value="1"/>
</dbReference>
<gene>
    <name evidence="11" type="ORF">AFUS01_LOCUS29567</name>
</gene>
<evidence type="ECO:0000256" key="5">
    <source>
        <dbReference type="ARBA" id="ARBA00022989"/>
    </source>
</evidence>
<feature type="transmembrane region" description="Helical" evidence="8">
    <location>
        <begin position="338"/>
        <end position="358"/>
    </location>
</feature>
<dbReference type="GO" id="GO:0007188">
    <property type="term" value="P:adenylate cyclase-modulating G protein-coupled receptor signaling pathway"/>
    <property type="evidence" value="ECO:0007669"/>
    <property type="project" value="TreeGrafter"/>
</dbReference>
<evidence type="ECO:0008006" key="13">
    <source>
        <dbReference type="Google" id="ProtNLM"/>
    </source>
</evidence>
<feature type="transmembrane region" description="Helical" evidence="8">
    <location>
        <begin position="168"/>
        <end position="186"/>
    </location>
</feature>
<comment type="subcellular location">
    <subcellularLocation>
        <location evidence="1">Cell membrane</location>
        <topology evidence="1">Multi-pass membrane protein</topology>
    </subcellularLocation>
</comment>
<name>A0A8J2KMF5_9HEXA</name>
<feature type="transmembrane region" description="Helical" evidence="8">
    <location>
        <begin position="243"/>
        <end position="261"/>
    </location>
</feature>
<keyword evidence="4 8" id="KW-0812">Transmembrane</keyword>
<dbReference type="EMBL" id="CAJVCH010439480">
    <property type="protein sequence ID" value="CAG7819097.1"/>
    <property type="molecule type" value="Genomic_DNA"/>
</dbReference>
<dbReference type="PROSITE" id="PS50261">
    <property type="entry name" value="G_PROTEIN_RECEP_F2_4"/>
    <property type="match status" value="1"/>
</dbReference>
<proteinExistence type="inferred from homology"/>
<dbReference type="GO" id="GO:0007166">
    <property type="term" value="P:cell surface receptor signaling pathway"/>
    <property type="evidence" value="ECO:0007669"/>
    <property type="project" value="InterPro"/>
</dbReference>
<dbReference type="CDD" id="cd15260">
    <property type="entry name" value="7tmB1_NPR_B4_insect-like"/>
    <property type="match status" value="1"/>
</dbReference>
<feature type="region of interest" description="Disordered" evidence="7">
    <location>
        <begin position="412"/>
        <end position="439"/>
    </location>
</feature>
<keyword evidence="12" id="KW-1185">Reference proteome</keyword>
<organism evidence="11 12">
    <name type="scientific">Allacma fusca</name>
    <dbReference type="NCBI Taxonomy" id="39272"/>
    <lineage>
        <taxon>Eukaryota</taxon>
        <taxon>Metazoa</taxon>
        <taxon>Ecdysozoa</taxon>
        <taxon>Arthropoda</taxon>
        <taxon>Hexapoda</taxon>
        <taxon>Collembola</taxon>
        <taxon>Symphypleona</taxon>
        <taxon>Sminthuridae</taxon>
        <taxon>Allacma</taxon>
    </lineage>
</organism>
<feature type="domain" description="G-protein coupled receptors family 2 profile 2" evidence="10">
    <location>
        <begin position="129"/>
        <end position="394"/>
    </location>
</feature>
<dbReference type="PROSITE" id="PS00649">
    <property type="entry name" value="G_PROTEIN_RECEP_F2_1"/>
    <property type="match status" value="1"/>
</dbReference>
<dbReference type="Pfam" id="PF02793">
    <property type="entry name" value="HRM"/>
    <property type="match status" value="1"/>
</dbReference>
<evidence type="ECO:0000256" key="8">
    <source>
        <dbReference type="SAM" id="Phobius"/>
    </source>
</evidence>
<comment type="caution">
    <text evidence="11">The sequence shown here is derived from an EMBL/GenBank/DDBJ whole genome shotgun (WGS) entry which is preliminary data.</text>
</comment>
<comment type="similarity">
    <text evidence="2">Belongs to the G-protein coupled receptor 2 family.</text>
</comment>
<dbReference type="GO" id="GO:0005886">
    <property type="term" value="C:plasma membrane"/>
    <property type="evidence" value="ECO:0007669"/>
    <property type="project" value="UniProtKB-SubCell"/>
</dbReference>
<dbReference type="InterPro" id="IPR017981">
    <property type="entry name" value="GPCR_2-like_7TM"/>
</dbReference>
<feature type="transmembrane region" description="Helical" evidence="8">
    <location>
        <begin position="135"/>
        <end position="156"/>
    </location>
</feature>
<feature type="transmembrane region" description="Helical" evidence="8">
    <location>
        <begin position="206"/>
        <end position="231"/>
    </location>
</feature>
<dbReference type="InterPro" id="IPR050332">
    <property type="entry name" value="GPCR_2"/>
</dbReference>
<dbReference type="Proteomes" id="UP000708208">
    <property type="component" value="Unassembled WGS sequence"/>
</dbReference>
<dbReference type="InterPro" id="IPR001879">
    <property type="entry name" value="GPCR_2_extracellular_dom"/>
</dbReference>
<dbReference type="SMART" id="SM00008">
    <property type="entry name" value="HormR"/>
    <property type="match status" value="1"/>
</dbReference>
<dbReference type="SUPFAM" id="SSF81321">
    <property type="entry name" value="Family A G protein-coupled receptor-like"/>
    <property type="match status" value="1"/>
</dbReference>
<dbReference type="AlphaFoldDB" id="A0A8J2KMF5"/>
<dbReference type="Pfam" id="PF00002">
    <property type="entry name" value="7tm_2"/>
    <property type="match status" value="1"/>
</dbReference>
<evidence type="ECO:0000256" key="1">
    <source>
        <dbReference type="ARBA" id="ARBA00004651"/>
    </source>
</evidence>
<dbReference type="InterPro" id="IPR000832">
    <property type="entry name" value="GPCR_2_secretin-like"/>
</dbReference>
<sequence length="439" mass="50843">MVAQNFGIVVKLTDGSMVTFCVDTPPLEWFDMRKDDPTTFLAQLELDKKLKCSFCPRIFDKWLCWNETDAGSTATAPCPDFIPGFFPTRNAHKACLEDGTWFRHPDSNSTWSNYTMCVDHADYEWRRFIISLYEFGYFLSAFALIVSLIIFCSFKCLECTRVRIHKHLFVSFIINNILWLAWYRLVVNDPILLVNNPWWCQTLHVFVQYFMVANYFWMFCEGFYLHTLLVLAFFRSETQLLKGFYVFGWMGPVLPMIFYVYCRATDTRDETCWVEQSSWNHILSIPVCLCLVLSLGFLINILRVLLKKLKDNQKNFSSALRRNSSIGGVDNQHSLKKAVRATLILIPLLGLHYLVIPFRPDPGSKRLEAIYEVVAAATSSLQGFCVALLFCFCNSEVINVFRRRCCPRMMEDKSPTHRADNSCAPTNRGDEKAERNESI</sequence>
<protein>
    <recommendedName>
        <fullName evidence="13">Calcitonin receptor</fullName>
    </recommendedName>
</protein>
<evidence type="ECO:0000256" key="2">
    <source>
        <dbReference type="ARBA" id="ARBA00005314"/>
    </source>
</evidence>
<feature type="transmembrane region" description="Helical" evidence="8">
    <location>
        <begin position="370"/>
        <end position="393"/>
    </location>
</feature>
<evidence type="ECO:0000313" key="12">
    <source>
        <dbReference type="Proteomes" id="UP000708208"/>
    </source>
</evidence>
<keyword evidence="5 8" id="KW-1133">Transmembrane helix</keyword>
<feature type="domain" description="G-protein coupled receptors family 2 profile 1" evidence="9">
    <location>
        <begin position="54"/>
        <end position="121"/>
    </location>
</feature>